<sequence length="306" mass="34408">MNLSEQVHKTLAFIEDIEVPRNLTAWETGRIFYENFIPLAGEKETVFQIEEKTILQDDNSIRLRIYSPNDTENLPAIIYFHGGWFNAGSLDSHDTPLRQLTNAIQATIISVDYRLAPEHPFPAGLNDCEFTVKWITANAASLHINPDNISIAGDSAGGALAATITRKFRKKIKTQLLIYPVTDNSLETASWNEFQNGPLLNLEGGIQAWNWYLPAIENQNNPDAIPLLADDLETLPPTFIAVAEYDPLRDEAVQYAEKLKANEVIVKLNLYKGTTHGFFQMGGFIPEAKVVMQDMVDFFKTYNSTK</sequence>
<protein>
    <submittedName>
        <fullName evidence="3">Alpha/beta hydrolase</fullName>
    </submittedName>
</protein>
<gene>
    <name evidence="3" type="ORF">J0383_05105</name>
</gene>
<feature type="active site" evidence="1">
    <location>
        <position position="155"/>
    </location>
</feature>
<feature type="domain" description="Alpha/beta hydrolase fold-3" evidence="2">
    <location>
        <begin position="77"/>
        <end position="279"/>
    </location>
</feature>
<organism evidence="3 4">
    <name type="scientific">Flavobacterium endoglycinae</name>
    <dbReference type="NCBI Taxonomy" id="2816357"/>
    <lineage>
        <taxon>Bacteria</taxon>
        <taxon>Pseudomonadati</taxon>
        <taxon>Bacteroidota</taxon>
        <taxon>Flavobacteriia</taxon>
        <taxon>Flavobacteriales</taxon>
        <taxon>Flavobacteriaceae</taxon>
        <taxon>Flavobacterium</taxon>
    </lineage>
</organism>
<dbReference type="Pfam" id="PF07859">
    <property type="entry name" value="Abhydrolase_3"/>
    <property type="match status" value="1"/>
</dbReference>
<dbReference type="PROSITE" id="PS01174">
    <property type="entry name" value="LIPASE_GDXG_SER"/>
    <property type="match status" value="1"/>
</dbReference>
<dbReference type="GO" id="GO:0016787">
    <property type="term" value="F:hydrolase activity"/>
    <property type="evidence" value="ECO:0007669"/>
    <property type="project" value="UniProtKB-KW"/>
</dbReference>
<dbReference type="EMBL" id="CP071448">
    <property type="protein sequence ID" value="QSW90197.1"/>
    <property type="molecule type" value="Genomic_DNA"/>
</dbReference>
<evidence type="ECO:0000256" key="1">
    <source>
        <dbReference type="PROSITE-ProRule" id="PRU10038"/>
    </source>
</evidence>
<evidence type="ECO:0000313" key="4">
    <source>
        <dbReference type="Proteomes" id="UP000663440"/>
    </source>
</evidence>
<reference evidence="3 4" key="1">
    <citation type="submission" date="2021-03" db="EMBL/GenBank/DDBJ databases">
        <title>Flavobacterium kribbensis sp. nov, an endophytic bacteria, isolated from soybean.</title>
        <authorList>
            <person name="Lee J."/>
            <person name="Seo J."/>
        </authorList>
    </citation>
    <scope>NUCLEOTIDE SEQUENCE [LARGE SCALE GENOMIC DNA]</scope>
    <source>
        <strain evidence="3 4">BB8</strain>
    </source>
</reference>
<dbReference type="SUPFAM" id="SSF53474">
    <property type="entry name" value="alpha/beta-Hydrolases"/>
    <property type="match status" value="1"/>
</dbReference>
<keyword evidence="3" id="KW-0378">Hydrolase</keyword>
<dbReference type="RefSeq" id="WP_207297364.1">
    <property type="nucleotide sequence ID" value="NZ_CP071448.1"/>
</dbReference>
<dbReference type="PANTHER" id="PTHR23025:SF4">
    <property type="entry name" value="ALPHA_BETA HYDROLASE FOLD-3 DOMAIN-CONTAINING PROTEIN"/>
    <property type="match status" value="1"/>
</dbReference>
<dbReference type="Gene3D" id="3.40.50.1820">
    <property type="entry name" value="alpha/beta hydrolase"/>
    <property type="match status" value="1"/>
</dbReference>
<evidence type="ECO:0000313" key="3">
    <source>
        <dbReference type="EMBL" id="QSW90197.1"/>
    </source>
</evidence>
<proteinExistence type="predicted"/>
<name>A0ABX7QGJ2_9FLAO</name>
<dbReference type="PANTHER" id="PTHR23025">
    <property type="entry name" value="TRIACYLGLYCEROL LIPASE"/>
    <property type="match status" value="1"/>
</dbReference>
<keyword evidence="4" id="KW-1185">Reference proteome</keyword>
<accession>A0ABX7QGJ2</accession>
<dbReference type="InterPro" id="IPR029058">
    <property type="entry name" value="AB_hydrolase_fold"/>
</dbReference>
<dbReference type="InterPro" id="IPR013094">
    <property type="entry name" value="AB_hydrolase_3"/>
</dbReference>
<dbReference type="Proteomes" id="UP000663440">
    <property type="component" value="Chromosome"/>
</dbReference>
<dbReference type="InterPro" id="IPR033140">
    <property type="entry name" value="Lipase_GDXG_put_SER_AS"/>
</dbReference>
<evidence type="ECO:0000259" key="2">
    <source>
        <dbReference type="Pfam" id="PF07859"/>
    </source>
</evidence>